<accession>A0A420BGJ8</accession>
<evidence type="ECO:0000259" key="1">
    <source>
        <dbReference type="Pfam" id="PF14498"/>
    </source>
</evidence>
<dbReference type="PANTHER" id="PTHR31084:SF0">
    <property type="entry name" value="ALPHA-L-FUCOSIDASE 2"/>
    <property type="match status" value="1"/>
</dbReference>
<organism evidence="4 5">
    <name type="scientific">Sphingobacterium detergens</name>
    <dbReference type="NCBI Taxonomy" id="1145106"/>
    <lineage>
        <taxon>Bacteria</taxon>
        <taxon>Pseudomonadati</taxon>
        <taxon>Bacteroidota</taxon>
        <taxon>Sphingobacteriia</taxon>
        <taxon>Sphingobacteriales</taxon>
        <taxon>Sphingobacteriaceae</taxon>
        <taxon>Sphingobacterium</taxon>
    </lineage>
</organism>
<dbReference type="InterPro" id="IPR012341">
    <property type="entry name" value="6hp_glycosidase-like_sf"/>
</dbReference>
<dbReference type="Pfam" id="PF21307">
    <property type="entry name" value="Glyco_hydro_95_C"/>
    <property type="match status" value="1"/>
</dbReference>
<dbReference type="AlphaFoldDB" id="A0A420BGJ8"/>
<evidence type="ECO:0000313" key="4">
    <source>
        <dbReference type="EMBL" id="RKE55851.1"/>
    </source>
</evidence>
<feature type="domain" description="Glycosyl hydrolase family 95 catalytic" evidence="3">
    <location>
        <begin position="310"/>
        <end position="754"/>
    </location>
</feature>
<keyword evidence="5" id="KW-1185">Reference proteome</keyword>
<dbReference type="InterPro" id="IPR054363">
    <property type="entry name" value="GH95_cat"/>
</dbReference>
<dbReference type="EMBL" id="RAPY01000001">
    <property type="protein sequence ID" value="RKE55851.1"/>
    <property type="molecule type" value="Genomic_DNA"/>
</dbReference>
<dbReference type="InterPro" id="IPR008928">
    <property type="entry name" value="6-hairpin_glycosidase_sf"/>
</dbReference>
<reference evidence="4 5" key="1">
    <citation type="submission" date="2018-09" db="EMBL/GenBank/DDBJ databases">
        <title>Genomic Encyclopedia of Type Strains, Phase III (KMG-III): the genomes of soil and plant-associated and newly described type strains.</title>
        <authorList>
            <person name="Whitman W."/>
        </authorList>
    </citation>
    <scope>NUCLEOTIDE SEQUENCE [LARGE SCALE GENOMIC DNA]</scope>
    <source>
        <strain evidence="4 5">CECT 7938</strain>
    </source>
</reference>
<dbReference type="Proteomes" id="UP000286246">
    <property type="component" value="Unassembled WGS sequence"/>
</dbReference>
<proteinExistence type="predicted"/>
<evidence type="ECO:0000259" key="2">
    <source>
        <dbReference type="Pfam" id="PF21307"/>
    </source>
</evidence>
<dbReference type="GO" id="GO:0005975">
    <property type="term" value="P:carbohydrate metabolic process"/>
    <property type="evidence" value="ECO:0007669"/>
    <property type="project" value="InterPro"/>
</dbReference>
<evidence type="ECO:0000259" key="3">
    <source>
        <dbReference type="Pfam" id="PF22124"/>
    </source>
</evidence>
<dbReference type="PIRSF" id="PIRSF007663">
    <property type="entry name" value="UCP007663"/>
    <property type="match status" value="1"/>
</dbReference>
<dbReference type="RefSeq" id="WP_120257591.1">
    <property type="nucleotide sequence ID" value="NZ_RAPY01000001.1"/>
</dbReference>
<feature type="domain" description="Alpha fucosidase A-like C-terminal" evidence="2">
    <location>
        <begin position="760"/>
        <end position="820"/>
    </location>
</feature>
<dbReference type="GO" id="GO:0004560">
    <property type="term" value="F:alpha-L-fucosidase activity"/>
    <property type="evidence" value="ECO:0007669"/>
    <property type="project" value="InterPro"/>
</dbReference>
<dbReference type="SUPFAM" id="SSF48208">
    <property type="entry name" value="Six-hairpin glycosidases"/>
    <property type="match status" value="1"/>
</dbReference>
<gene>
    <name evidence="4" type="ORF">DFQ12_0690</name>
</gene>
<dbReference type="Pfam" id="PF14498">
    <property type="entry name" value="Glyco_hyd_65N_2"/>
    <property type="match status" value="1"/>
</dbReference>
<dbReference type="InterPro" id="IPR016518">
    <property type="entry name" value="Alpha-L-fucosidase"/>
</dbReference>
<feature type="domain" description="Glycosyl hydrolase family 95 N-terminal" evidence="1">
    <location>
        <begin position="43"/>
        <end position="284"/>
    </location>
</feature>
<evidence type="ECO:0000313" key="5">
    <source>
        <dbReference type="Proteomes" id="UP000286246"/>
    </source>
</evidence>
<dbReference type="InterPro" id="IPR027414">
    <property type="entry name" value="GH95_N_dom"/>
</dbReference>
<dbReference type="OrthoDB" id="9802600at2"/>
<dbReference type="InterPro" id="IPR049053">
    <property type="entry name" value="AFCA-like_C"/>
</dbReference>
<dbReference type="Gene3D" id="1.50.10.10">
    <property type="match status" value="1"/>
</dbReference>
<dbReference type="Pfam" id="PF22124">
    <property type="entry name" value="Glyco_hydro_95_cat"/>
    <property type="match status" value="1"/>
</dbReference>
<dbReference type="PANTHER" id="PTHR31084">
    <property type="entry name" value="ALPHA-L-FUCOSIDASE 2"/>
    <property type="match status" value="1"/>
</dbReference>
<comment type="caution">
    <text evidence="4">The sequence shown here is derived from an EMBL/GenBank/DDBJ whole genome shotgun (WGS) entry which is preliminary data.</text>
</comment>
<protein>
    <submittedName>
        <fullName evidence="4">Alpha-L-fucosidase 2</fullName>
    </submittedName>
</protein>
<name>A0A420BGJ8_SPHD1</name>
<sequence length="824" mass="92315">MKRHTFIKWIGLSVLAQNKVFGSSISESLLADLDIATDYNHLLWYKEPGRYWNSQALHIGNGGLGISFLGGIGIEKFAITDKTLWTGGPGQDANYNFGIKPGGKDNLQKIRQLITANEIDKLKEADALVSSKFMGDTSAFGYFSAYGILSINFAHGEDATHYTRKLSLANAIGTVAYEIDGIRYQREYFCSYPHNAAVCRFTASQKGAITATLQWELFQKQSVVTYQNNIYEIKGTVNSNQQKFSLKLHVVHTGGKVYLKGNDLVIDQVDELTIRMASATEYDAVAPLFKGNNPEQRTGETIRKIKSIPYAELKKTHIADHKKLYNRTSFTLKGNRMGEALPTNERWAAYKTKQDDVALKVLYFNLSRYLLIASSRKGFLPANLQGGWNMTESAQWSGNYQSNINLQMNYYSANAVGLDDCMHPYIDWIKSLEKPGQAVAKAYYGTDGWVSHTVGNIWGHAAPGSELIWGMFPMGSAWHCHYLWRHFAYTQDKNYLSHTAYPLLKGATQFWLQNLTPYQGKLIVAPSVSAEHGAFIRDGKLVASGSSFAEDVGNIPCAYQDIQMLTDLFQNTIEAAKILQTDSALVHTIESKLAQLMPFKIGRLGQLQEWEADIDDPECNHRHIAHLYAVWPAKQIGADDNTLTNAVKKTLELRGEARQYKVVPHSDIYTAGNWSLALRMICRIRLHEAAKADKLFNDIINVAGFENLLSYNHVPAGKIKKEDEAYFTTAEGEWYPVWQIDTSLALAGFIAEMLLQTDKNGIIQLLPALPAAWQDGSIKGLKAEGNLTVDLEWQNGKVRNYKIYSPVQKIIQVKINGQVKTIRV</sequence>